<organism evidence="5">
    <name type="scientific">mine drainage metagenome</name>
    <dbReference type="NCBI Taxonomy" id="410659"/>
    <lineage>
        <taxon>unclassified sequences</taxon>
        <taxon>metagenomes</taxon>
        <taxon>ecological metagenomes</taxon>
    </lineage>
</organism>
<evidence type="ECO:0000256" key="3">
    <source>
        <dbReference type="ARBA" id="ARBA00022691"/>
    </source>
</evidence>
<reference evidence="5" key="2">
    <citation type="journal article" date="2014" name="ISME J.">
        <title>Microbial stratification in low pH oxic and suboxic macroscopic growths along an acid mine drainage.</title>
        <authorList>
            <person name="Mendez-Garcia C."/>
            <person name="Mesa V."/>
            <person name="Sprenger R.R."/>
            <person name="Richter M."/>
            <person name="Diez M.S."/>
            <person name="Solano J."/>
            <person name="Bargiela R."/>
            <person name="Golyshina O.V."/>
            <person name="Manteca A."/>
            <person name="Ramos J.L."/>
            <person name="Gallego J.R."/>
            <person name="Llorente I."/>
            <person name="Martins Dos Santos V.A."/>
            <person name="Jensen O.N."/>
            <person name="Pelaez A.I."/>
            <person name="Sanchez J."/>
            <person name="Ferrer M."/>
        </authorList>
    </citation>
    <scope>NUCLEOTIDE SEQUENCE</scope>
</reference>
<dbReference type="GO" id="GO:0051075">
    <property type="term" value="F:S-adenosylmethionine:tRNA ribosyltransferase-isomerase activity"/>
    <property type="evidence" value="ECO:0007669"/>
    <property type="project" value="TreeGrafter"/>
</dbReference>
<reference evidence="5" key="1">
    <citation type="submission" date="2013-08" db="EMBL/GenBank/DDBJ databases">
        <authorList>
            <person name="Mendez C."/>
            <person name="Richter M."/>
            <person name="Ferrer M."/>
            <person name="Sanchez J."/>
        </authorList>
    </citation>
    <scope>NUCLEOTIDE SEQUENCE</scope>
</reference>
<dbReference type="GO" id="GO:0008616">
    <property type="term" value="P:tRNA queuosine(34) biosynthetic process"/>
    <property type="evidence" value="ECO:0007669"/>
    <property type="project" value="UniProtKB-KW"/>
</dbReference>
<protein>
    <submittedName>
        <fullName evidence="5">S-adenosylmethionine:tRNA ribosyltransferase-isomerase</fullName>
    </submittedName>
</protein>
<dbReference type="SUPFAM" id="SSF111337">
    <property type="entry name" value="QueA-like"/>
    <property type="match status" value="1"/>
</dbReference>
<comment type="caution">
    <text evidence="5">The sequence shown here is derived from an EMBL/GenBank/DDBJ whole genome shotgun (WGS) entry which is preliminary data.</text>
</comment>
<name>T0ZQQ7_9ZZZZ</name>
<sequence>KILRKLPEYFDIPERTASLLARTRENGGRIIAVGTSAARALTTVRKGGEYRSGSGFTSIFIDQDTDTGLDGIVTGMNDPTTSHLLLISAFADLSLIRGSYESANEHGFHWHEFGDISLILSS</sequence>
<keyword evidence="3" id="KW-0949">S-adenosyl-L-methionine</keyword>
<gene>
    <name evidence="5" type="ORF">B1B_12543</name>
</gene>
<keyword evidence="2 5" id="KW-0808">Transferase</keyword>
<dbReference type="EMBL" id="AUZY01008219">
    <property type="protein sequence ID" value="EQD46983.1"/>
    <property type="molecule type" value="Genomic_DNA"/>
</dbReference>
<feature type="non-terminal residue" evidence="5">
    <location>
        <position position="1"/>
    </location>
</feature>
<proteinExistence type="predicted"/>
<dbReference type="AlphaFoldDB" id="T0ZQQ7"/>
<dbReference type="PANTHER" id="PTHR30307:SF0">
    <property type="entry name" value="S-ADENOSYLMETHIONINE:TRNA RIBOSYLTRANSFERASE-ISOMERASE"/>
    <property type="match status" value="1"/>
</dbReference>
<dbReference type="InterPro" id="IPR036100">
    <property type="entry name" value="QueA_sf"/>
</dbReference>
<dbReference type="InterPro" id="IPR003699">
    <property type="entry name" value="QueA"/>
</dbReference>
<dbReference type="Pfam" id="PF02547">
    <property type="entry name" value="Queuosine_synth"/>
    <property type="match status" value="1"/>
</dbReference>
<accession>T0ZQQ7</accession>
<dbReference type="PANTHER" id="PTHR30307">
    <property type="entry name" value="S-ADENOSYLMETHIONINE:TRNA RIBOSYLTRANSFERASE-ISOMERASE"/>
    <property type="match status" value="1"/>
</dbReference>
<keyword evidence="4" id="KW-0671">Queuosine biosynthesis</keyword>
<evidence type="ECO:0000256" key="2">
    <source>
        <dbReference type="ARBA" id="ARBA00022679"/>
    </source>
</evidence>
<evidence type="ECO:0000256" key="1">
    <source>
        <dbReference type="ARBA" id="ARBA00022490"/>
    </source>
</evidence>
<keyword evidence="1" id="KW-0963">Cytoplasm</keyword>
<evidence type="ECO:0000313" key="5">
    <source>
        <dbReference type="EMBL" id="EQD46983.1"/>
    </source>
</evidence>
<evidence type="ECO:0000256" key="4">
    <source>
        <dbReference type="ARBA" id="ARBA00022785"/>
    </source>
</evidence>
<dbReference type="Gene3D" id="3.40.1780.10">
    <property type="entry name" value="QueA-like"/>
    <property type="match status" value="1"/>
</dbReference>
<dbReference type="InterPro" id="IPR042118">
    <property type="entry name" value="QueA_dom1"/>
</dbReference>
<keyword evidence="5" id="KW-0413">Isomerase</keyword>